<dbReference type="InterPro" id="IPR036291">
    <property type="entry name" value="NAD(P)-bd_dom_sf"/>
</dbReference>
<dbReference type="AlphaFoldDB" id="A0A9D1PWR9"/>
<dbReference type="Gene3D" id="3.40.50.720">
    <property type="entry name" value="NAD(P)-binding Rossmann-like Domain"/>
    <property type="match status" value="1"/>
</dbReference>
<dbReference type="Pfam" id="PF03807">
    <property type="entry name" value="F420_oxidored"/>
    <property type="match status" value="1"/>
</dbReference>
<organism evidence="9 10">
    <name type="scientific">Candidatus Desulfovibrio intestinipullorum</name>
    <dbReference type="NCBI Taxonomy" id="2838536"/>
    <lineage>
        <taxon>Bacteria</taxon>
        <taxon>Pseudomonadati</taxon>
        <taxon>Thermodesulfobacteriota</taxon>
        <taxon>Desulfovibrionia</taxon>
        <taxon>Desulfovibrionales</taxon>
        <taxon>Desulfovibrionaceae</taxon>
        <taxon>Desulfovibrio</taxon>
    </lineage>
</organism>
<evidence type="ECO:0000313" key="9">
    <source>
        <dbReference type="EMBL" id="HIW00047.1"/>
    </source>
</evidence>
<evidence type="ECO:0000256" key="3">
    <source>
        <dbReference type="ARBA" id="ARBA00023002"/>
    </source>
</evidence>
<evidence type="ECO:0000256" key="1">
    <source>
        <dbReference type="ARBA" id="ARBA00005525"/>
    </source>
</evidence>
<reference evidence="9" key="2">
    <citation type="submission" date="2021-04" db="EMBL/GenBank/DDBJ databases">
        <authorList>
            <person name="Gilroy R."/>
        </authorList>
    </citation>
    <scope>NUCLEOTIDE SEQUENCE</scope>
    <source>
        <strain evidence="9">ChiHecec2B26-446</strain>
    </source>
</reference>
<name>A0A9D1PWR9_9BACT</name>
<dbReference type="EMBL" id="DXHV01000030">
    <property type="protein sequence ID" value="HIW00047.1"/>
    <property type="molecule type" value="Genomic_DNA"/>
</dbReference>
<sequence length="268" mass="27866">MAENKVAVGCIGCGNMGGAILAGLARTGKYALSGYTRTMSRMEPLQELGVEARDNANEVLAACKYLILAVKPYQVEAVIASLDADLLKGRVLVSIAAGVSLKTLRAACKARCPIARCMPNTPAMVGKGVFALCCDKKTGVKEKADLMEIFSDLGLCLEMPESQFTAFSALIGAGPAYVFDLMEGMVMAGVTLGFQHAQARSMVEALFEGCAALAAGNASTHLMALRDNVCSPAGLTIAGVNRMAADGLSGKLAEAVFAANERGKKMEG</sequence>
<dbReference type="Proteomes" id="UP000886752">
    <property type="component" value="Unassembled WGS sequence"/>
</dbReference>
<dbReference type="GO" id="GO:0004735">
    <property type="term" value="F:pyrroline-5-carboxylate reductase activity"/>
    <property type="evidence" value="ECO:0007669"/>
    <property type="project" value="UniProtKB-UniRule"/>
</dbReference>
<keyword evidence="2 4" id="KW-0521">NADP</keyword>
<comment type="pathway">
    <text evidence="4">Amino-acid biosynthesis; L-proline biosynthesis; L-proline from L-glutamate 5-semialdehyde: step 1/1.</text>
</comment>
<comment type="catalytic activity">
    <reaction evidence="4">
        <text>L-proline + NAD(+) = (S)-1-pyrroline-5-carboxylate + NADH + 2 H(+)</text>
        <dbReference type="Rhea" id="RHEA:14105"/>
        <dbReference type="ChEBI" id="CHEBI:15378"/>
        <dbReference type="ChEBI" id="CHEBI:17388"/>
        <dbReference type="ChEBI" id="CHEBI:57540"/>
        <dbReference type="ChEBI" id="CHEBI:57945"/>
        <dbReference type="ChEBI" id="CHEBI:60039"/>
        <dbReference type="EC" id="1.5.1.2"/>
    </reaction>
</comment>
<dbReference type="EC" id="1.5.1.2" evidence="4 5"/>
<feature type="binding site" evidence="6">
    <location>
        <begin position="69"/>
        <end position="72"/>
    </location>
    <ligand>
        <name>NADP(+)</name>
        <dbReference type="ChEBI" id="CHEBI:58349"/>
    </ligand>
</feature>
<dbReference type="InterPro" id="IPR029036">
    <property type="entry name" value="P5CR_dimer"/>
</dbReference>
<dbReference type="SUPFAM" id="SSF51735">
    <property type="entry name" value="NAD(P)-binding Rossmann-fold domains"/>
    <property type="match status" value="1"/>
</dbReference>
<dbReference type="PIRSF" id="PIRSF000193">
    <property type="entry name" value="Pyrrol-5-carb_rd"/>
    <property type="match status" value="1"/>
</dbReference>
<keyword evidence="4" id="KW-0641">Proline biosynthesis</keyword>
<dbReference type="NCBIfam" id="TIGR00112">
    <property type="entry name" value="proC"/>
    <property type="match status" value="1"/>
</dbReference>
<reference evidence="9" key="1">
    <citation type="journal article" date="2021" name="PeerJ">
        <title>Extensive microbial diversity within the chicken gut microbiome revealed by metagenomics and culture.</title>
        <authorList>
            <person name="Gilroy R."/>
            <person name="Ravi A."/>
            <person name="Getino M."/>
            <person name="Pursley I."/>
            <person name="Horton D.L."/>
            <person name="Alikhan N.F."/>
            <person name="Baker D."/>
            <person name="Gharbi K."/>
            <person name="Hall N."/>
            <person name="Watson M."/>
            <person name="Adriaenssens E.M."/>
            <person name="Foster-Nyarko E."/>
            <person name="Jarju S."/>
            <person name="Secka A."/>
            <person name="Antonio M."/>
            <person name="Oren A."/>
            <person name="Chaudhuri R.R."/>
            <person name="La Ragione R."/>
            <person name="Hildebrand F."/>
            <person name="Pallen M.J."/>
        </authorList>
    </citation>
    <scope>NUCLEOTIDE SEQUENCE</scope>
    <source>
        <strain evidence="9">ChiHecec2B26-446</strain>
    </source>
</reference>
<evidence type="ECO:0000256" key="4">
    <source>
        <dbReference type="HAMAP-Rule" id="MF_01925"/>
    </source>
</evidence>
<evidence type="ECO:0000259" key="8">
    <source>
        <dbReference type="Pfam" id="PF14748"/>
    </source>
</evidence>
<feature type="domain" description="Pyrroline-5-carboxylate reductase dimerisation" evidence="8">
    <location>
        <begin position="161"/>
        <end position="266"/>
    </location>
</feature>
<keyword evidence="4" id="KW-0963">Cytoplasm</keyword>
<keyword evidence="4" id="KW-0028">Amino-acid biosynthesis</keyword>
<dbReference type="InterPro" id="IPR008927">
    <property type="entry name" value="6-PGluconate_DH-like_C_sf"/>
</dbReference>
<evidence type="ECO:0000313" key="10">
    <source>
        <dbReference type="Proteomes" id="UP000886752"/>
    </source>
</evidence>
<dbReference type="PANTHER" id="PTHR11645">
    <property type="entry name" value="PYRROLINE-5-CARBOXYLATE REDUCTASE"/>
    <property type="match status" value="1"/>
</dbReference>
<feature type="binding site" evidence="6">
    <location>
        <position position="36"/>
    </location>
    <ligand>
        <name>NADP(+)</name>
        <dbReference type="ChEBI" id="CHEBI:58349"/>
    </ligand>
</feature>
<keyword evidence="3 4" id="KW-0560">Oxidoreductase</keyword>
<protein>
    <recommendedName>
        <fullName evidence="4 5">Pyrroline-5-carboxylate reductase</fullName>
        <shortName evidence="4">P5C reductase</shortName>
        <shortName evidence="4">P5CR</shortName>
        <ecNumber evidence="4 5">1.5.1.2</ecNumber>
    </recommendedName>
    <alternativeName>
        <fullName evidence="4">PCA reductase</fullName>
    </alternativeName>
</protein>
<comment type="catalytic activity">
    <reaction evidence="4">
        <text>L-proline + NADP(+) = (S)-1-pyrroline-5-carboxylate + NADPH + 2 H(+)</text>
        <dbReference type="Rhea" id="RHEA:14109"/>
        <dbReference type="ChEBI" id="CHEBI:15378"/>
        <dbReference type="ChEBI" id="CHEBI:17388"/>
        <dbReference type="ChEBI" id="CHEBI:57783"/>
        <dbReference type="ChEBI" id="CHEBI:58349"/>
        <dbReference type="ChEBI" id="CHEBI:60039"/>
        <dbReference type="EC" id="1.5.1.2"/>
    </reaction>
</comment>
<comment type="caution">
    <text evidence="9">The sequence shown here is derived from an EMBL/GenBank/DDBJ whole genome shotgun (WGS) entry which is preliminary data.</text>
</comment>
<dbReference type="Pfam" id="PF14748">
    <property type="entry name" value="P5CR_dimer"/>
    <property type="match status" value="1"/>
</dbReference>
<dbReference type="HAMAP" id="MF_01925">
    <property type="entry name" value="P5C_reductase"/>
    <property type="match status" value="1"/>
</dbReference>
<comment type="similarity">
    <text evidence="1 4">Belongs to the pyrroline-5-carboxylate reductase family.</text>
</comment>
<comment type="subcellular location">
    <subcellularLocation>
        <location evidence="4">Cytoplasm</location>
    </subcellularLocation>
</comment>
<evidence type="ECO:0000256" key="5">
    <source>
        <dbReference type="NCBIfam" id="TIGR00112"/>
    </source>
</evidence>
<comment type="function">
    <text evidence="4">Catalyzes the reduction of 1-pyrroline-5-carboxylate (PCA) to L-proline.</text>
</comment>
<dbReference type="InterPro" id="IPR000304">
    <property type="entry name" value="Pyrroline-COOH_reductase"/>
</dbReference>
<gene>
    <name evidence="4 9" type="primary">proC</name>
    <name evidence="9" type="ORF">H9894_02505</name>
</gene>
<dbReference type="Gene3D" id="1.10.3730.10">
    <property type="entry name" value="ProC C-terminal domain-like"/>
    <property type="match status" value="1"/>
</dbReference>
<evidence type="ECO:0000256" key="2">
    <source>
        <dbReference type="ARBA" id="ARBA00022857"/>
    </source>
</evidence>
<dbReference type="InterPro" id="IPR028939">
    <property type="entry name" value="P5C_Rdtase_cat_N"/>
</dbReference>
<dbReference type="PANTHER" id="PTHR11645:SF0">
    <property type="entry name" value="PYRROLINE-5-CARBOXYLATE REDUCTASE 3"/>
    <property type="match status" value="1"/>
</dbReference>
<evidence type="ECO:0000256" key="6">
    <source>
        <dbReference type="PIRSR" id="PIRSR000193-1"/>
    </source>
</evidence>
<dbReference type="GO" id="GO:0055129">
    <property type="term" value="P:L-proline biosynthetic process"/>
    <property type="evidence" value="ECO:0007669"/>
    <property type="project" value="UniProtKB-UniRule"/>
</dbReference>
<dbReference type="SUPFAM" id="SSF48179">
    <property type="entry name" value="6-phosphogluconate dehydrogenase C-terminal domain-like"/>
    <property type="match status" value="1"/>
</dbReference>
<feature type="binding site" evidence="6">
    <location>
        <begin position="11"/>
        <end position="16"/>
    </location>
    <ligand>
        <name>NADP(+)</name>
        <dbReference type="ChEBI" id="CHEBI:58349"/>
    </ligand>
</feature>
<evidence type="ECO:0000259" key="7">
    <source>
        <dbReference type="Pfam" id="PF03807"/>
    </source>
</evidence>
<proteinExistence type="inferred from homology"/>
<dbReference type="GO" id="GO:0005737">
    <property type="term" value="C:cytoplasm"/>
    <property type="evidence" value="ECO:0007669"/>
    <property type="project" value="UniProtKB-SubCell"/>
</dbReference>
<accession>A0A9D1PWR9</accession>
<feature type="domain" description="Pyrroline-5-carboxylate reductase catalytic N-terminal" evidence="7">
    <location>
        <begin position="8"/>
        <end position="98"/>
    </location>
</feature>